<dbReference type="Pfam" id="PF01488">
    <property type="entry name" value="Shikimate_DH"/>
    <property type="match status" value="1"/>
</dbReference>
<feature type="binding site" evidence="8">
    <location>
        <position position="221"/>
    </location>
    <ligand>
        <name>NADP(+)</name>
        <dbReference type="ChEBI" id="CHEBI:58349"/>
    </ligand>
</feature>
<dbReference type="SUPFAM" id="SSF51735">
    <property type="entry name" value="NAD(P)-binding Rossmann-fold domains"/>
    <property type="match status" value="1"/>
</dbReference>
<dbReference type="GO" id="GO:0008652">
    <property type="term" value="P:amino acid biosynthetic process"/>
    <property type="evidence" value="ECO:0007669"/>
    <property type="project" value="UniProtKB-KW"/>
</dbReference>
<evidence type="ECO:0000256" key="7">
    <source>
        <dbReference type="ARBA" id="ARBA00049442"/>
    </source>
</evidence>
<dbReference type="AlphaFoldDB" id="A0A1G7SMH0"/>
<dbReference type="GO" id="GO:0005829">
    <property type="term" value="C:cytosol"/>
    <property type="evidence" value="ECO:0007669"/>
    <property type="project" value="TreeGrafter"/>
</dbReference>
<organism evidence="11 12">
    <name type="scientific">Limimonas halophila</name>
    <dbReference type="NCBI Taxonomy" id="1082479"/>
    <lineage>
        <taxon>Bacteria</taxon>
        <taxon>Pseudomonadati</taxon>
        <taxon>Pseudomonadota</taxon>
        <taxon>Alphaproteobacteria</taxon>
        <taxon>Rhodospirillales</taxon>
        <taxon>Rhodovibrionaceae</taxon>
        <taxon>Limimonas</taxon>
    </lineage>
</organism>
<feature type="binding site" evidence="8">
    <location>
        <begin position="156"/>
        <end position="161"/>
    </location>
    <ligand>
        <name>NADP(+)</name>
        <dbReference type="ChEBI" id="CHEBI:58349"/>
    </ligand>
</feature>
<dbReference type="HAMAP" id="MF_00222">
    <property type="entry name" value="Shikimate_DH_AroE"/>
    <property type="match status" value="1"/>
</dbReference>
<evidence type="ECO:0000313" key="11">
    <source>
        <dbReference type="EMBL" id="SDG24131.1"/>
    </source>
</evidence>
<dbReference type="NCBIfam" id="TIGR00507">
    <property type="entry name" value="aroE"/>
    <property type="match status" value="1"/>
</dbReference>
<dbReference type="PANTHER" id="PTHR21089:SF1">
    <property type="entry name" value="BIFUNCTIONAL 3-DEHYDROQUINATE DEHYDRATASE_SHIKIMATE DEHYDROGENASE, CHLOROPLASTIC"/>
    <property type="match status" value="1"/>
</dbReference>
<reference evidence="11 12" key="1">
    <citation type="submission" date="2016-10" db="EMBL/GenBank/DDBJ databases">
        <authorList>
            <person name="de Groot N.N."/>
        </authorList>
    </citation>
    <scope>NUCLEOTIDE SEQUENCE [LARGE SCALE GENOMIC DNA]</scope>
    <source>
        <strain evidence="11 12">DSM 25584</strain>
    </source>
</reference>
<dbReference type="SUPFAM" id="SSF53223">
    <property type="entry name" value="Aminoacid dehydrogenase-like, N-terminal domain"/>
    <property type="match status" value="1"/>
</dbReference>
<feature type="binding site" evidence="8">
    <location>
        <position position="251"/>
    </location>
    <ligand>
        <name>shikimate</name>
        <dbReference type="ChEBI" id="CHEBI:36208"/>
    </ligand>
</feature>
<dbReference type="Proteomes" id="UP000199415">
    <property type="component" value="Unassembled WGS sequence"/>
</dbReference>
<comment type="similarity">
    <text evidence="8">Belongs to the shikimate dehydrogenase family.</text>
</comment>
<dbReference type="GO" id="GO:0009073">
    <property type="term" value="P:aromatic amino acid family biosynthetic process"/>
    <property type="evidence" value="ECO:0007669"/>
    <property type="project" value="UniProtKB-KW"/>
</dbReference>
<evidence type="ECO:0000256" key="3">
    <source>
        <dbReference type="ARBA" id="ARBA00022605"/>
    </source>
</evidence>
<keyword evidence="5 8" id="KW-0560">Oxidoreductase</keyword>
<dbReference type="InterPro" id="IPR036291">
    <property type="entry name" value="NAD(P)-bd_dom_sf"/>
</dbReference>
<comment type="pathway">
    <text evidence="1 8">Metabolic intermediate biosynthesis; chorismate biosynthesis; chorismate from D-erythrose 4-phosphate and phosphoenolpyruvate: step 4/7.</text>
</comment>
<name>A0A1G7SMH0_9PROT</name>
<comment type="catalytic activity">
    <reaction evidence="7 8">
        <text>shikimate + NADP(+) = 3-dehydroshikimate + NADPH + H(+)</text>
        <dbReference type="Rhea" id="RHEA:17737"/>
        <dbReference type="ChEBI" id="CHEBI:15378"/>
        <dbReference type="ChEBI" id="CHEBI:16630"/>
        <dbReference type="ChEBI" id="CHEBI:36208"/>
        <dbReference type="ChEBI" id="CHEBI:57783"/>
        <dbReference type="ChEBI" id="CHEBI:58349"/>
        <dbReference type="EC" id="1.1.1.25"/>
    </reaction>
</comment>
<feature type="binding site" evidence="8">
    <location>
        <position position="66"/>
    </location>
    <ligand>
        <name>shikimate</name>
        <dbReference type="ChEBI" id="CHEBI:36208"/>
    </ligand>
</feature>
<sequence>MLTGKAALAGVLGWPVAHSKSPQVHGYWLEEHGIDGAYVPLAVAPERFAAAVPALRDLHFRGANVTVPHKERALEICDSVDDHARRLGAVNTLIFDAAGIHGRNTDGVGFLDNLRQGAPRWSPADGPAVVLGAGGAARAVIVALMDAGVPEIRLMNRTRERAETLAETLGGPITVHAWDGWADALDGAALLVNTTSLGMTGEPPLPAELDALPPSAVVNDIVYRPLETQLLSDARARGNPVVDGLGMLLHQARPGFAAWFGVEPTVTEALRAHVLGG</sequence>
<gene>
    <name evidence="8" type="primary">aroE</name>
    <name evidence="11" type="ORF">SAMN05216241_10766</name>
</gene>
<feature type="binding site" evidence="8">
    <location>
        <begin position="19"/>
        <end position="21"/>
    </location>
    <ligand>
        <name>shikimate</name>
        <dbReference type="ChEBI" id="CHEBI:36208"/>
    </ligand>
</feature>
<dbReference type="UniPathway" id="UPA00053">
    <property type="reaction ID" value="UER00087"/>
</dbReference>
<comment type="function">
    <text evidence="8">Involved in the biosynthesis of the chorismate, which leads to the biosynthesis of aromatic amino acids. Catalyzes the reversible NADPH linked reduction of 3-dehydroshikimate (DHSA) to yield shikimate (SA).</text>
</comment>
<feature type="binding site" evidence="8">
    <location>
        <begin position="132"/>
        <end position="136"/>
    </location>
    <ligand>
        <name>NADP(+)</name>
        <dbReference type="ChEBI" id="CHEBI:58349"/>
    </ligand>
</feature>
<dbReference type="CDD" id="cd01065">
    <property type="entry name" value="NAD_bind_Shikimate_DH"/>
    <property type="match status" value="1"/>
</dbReference>
<accession>A0A1G7SMH0</accession>
<feature type="binding site" evidence="8">
    <location>
        <position position="82"/>
    </location>
    <ligand>
        <name>NADP(+)</name>
        <dbReference type="ChEBI" id="CHEBI:58349"/>
    </ligand>
</feature>
<feature type="binding site" evidence="8">
    <location>
        <position position="91"/>
    </location>
    <ligand>
        <name>shikimate</name>
        <dbReference type="ChEBI" id="CHEBI:36208"/>
    </ligand>
</feature>
<dbReference type="InterPro" id="IPR013708">
    <property type="entry name" value="Shikimate_DH-bd_N"/>
</dbReference>
<keyword evidence="6 8" id="KW-0057">Aromatic amino acid biosynthesis</keyword>
<dbReference type="GO" id="GO:0050661">
    <property type="term" value="F:NADP binding"/>
    <property type="evidence" value="ECO:0007669"/>
    <property type="project" value="InterPro"/>
</dbReference>
<evidence type="ECO:0000256" key="2">
    <source>
        <dbReference type="ARBA" id="ARBA00012962"/>
    </source>
</evidence>
<keyword evidence="3 8" id="KW-0028">Amino-acid biosynthesis</keyword>
<evidence type="ECO:0000256" key="1">
    <source>
        <dbReference type="ARBA" id="ARBA00004871"/>
    </source>
</evidence>
<dbReference type="Gene3D" id="3.40.50.10860">
    <property type="entry name" value="Leucine Dehydrogenase, chain A, domain 1"/>
    <property type="match status" value="1"/>
</dbReference>
<dbReference type="GO" id="GO:0019632">
    <property type="term" value="P:shikimate metabolic process"/>
    <property type="evidence" value="ECO:0007669"/>
    <property type="project" value="InterPro"/>
</dbReference>
<feature type="binding site" evidence="8">
    <location>
        <position position="244"/>
    </location>
    <ligand>
        <name>NADP(+)</name>
        <dbReference type="ChEBI" id="CHEBI:58349"/>
    </ligand>
</feature>
<dbReference type="EMBL" id="FNCE01000007">
    <property type="protein sequence ID" value="SDG24131.1"/>
    <property type="molecule type" value="Genomic_DNA"/>
</dbReference>
<feature type="binding site" evidence="8">
    <location>
        <position position="223"/>
    </location>
    <ligand>
        <name>shikimate</name>
        <dbReference type="ChEBI" id="CHEBI:36208"/>
    </ligand>
</feature>
<dbReference type="RefSeq" id="WP_090020411.1">
    <property type="nucleotide sequence ID" value="NZ_FNCE01000007.1"/>
</dbReference>
<protein>
    <recommendedName>
        <fullName evidence="2 8">Shikimate dehydrogenase (NADP(+))</fullName>
        <shortName evidence="8">SDH</shortName>
        <ecNumber evidence="2 8">1.1.1.25</ecNumber>
    </recommendedName>
</protein>
<evidence type="ECO:0000256" key="5">
    <source>
        <dbReference type="ARBA" id="ARBA00023002"/>
    </source>
</evidence>
<comment type="subunit">
    <text evidence="8">Homodimer.</text>
</comment>
<dbReference type="InterPro" id="IPR046346">
    <property type="entry name" value="Aminoacid_DH-like_N_sf"/>
</dbReference>
<dbReference type="Pfam" id="PF08501">
    <property type="entry name" value="Shikimate_dh_N"/>
    <property type="match status" value="1"/>
</dbReference>
<feature type="domain" description="Shikimate dehydrogenase substrate binding N-terminal" evidence="10">
    <location>
        <begin position="11"/>
        <end position="93"/>
    </location>
</feature>
<dbReference type="STRING" id="1082479.SAMN05216241_10766"/>
<dbReference type="EC" id="1.1.1.25" evidence="2 8"/>
<dbReference type="PANTHER" id="PTHR21089">
    <property type="entry name" value="SHIKIMATE DEHYDROGENASE"/>
    <property type="match status" value="1"/>
</dbReference>
<dbReference type="NCBIfam" id="NF001312">
    <property type="entry name" value="PRK00258.1-4"/>
    <property type="match status" value="1"/>
</dbReference>
<dbReference type="InterPro" id="IPR022893">
    <property type="entry name" value="Shikimate_DH_fam"/>
</dbReference>
<evidence type="ECO:0000259" key="10">
    <source>
        <dbReference type="Pfam" id="PF08501"/>
    </source>
</evidence>
<evidence type="ECO:0000256" key="4">
    <source>
        <dbReference type="ARBA" id="ARBA00022857"/>
    </source>
</evidence>
<dbReference type="InterPro" id="IPR011342">
    <property type="entry name" value="Shikimate_DH"/>
</dbReference>
<dbReference type="GO" id="GO:0004764">
    <property type="term" value="F:shikimate 3-dehydrogenase (NADP+) activity"/>
    <property type="evidence" value="ECO:0007669"/>
    <property type="project" value="UniProtKB-UniRule"/>
</dbReference>
<dbReference type="InterPro" id="IPR006151">
    <property type="entry name" value="Shikm_DH/Glu-tRNA_Rdtase"/>
</dbReference>
<feature type="domain" description="Quinate/shikimate 5-dehydrogenase/glutamyl-tRNA reductase" evidence="9">
    <location>
        <begin position="128"/>
        <end position="195"/>
    </location>
</feature>
<proteinExistence type="inferred from homology"/>
<evidence type="ECO:0000256" key="8">
    <source>
        <dbReference type="HAMAP-Rule" id="MF_00222"/>
    </source>
</evidence>
<evidence type="ECO:0000259" key="9">
    <source>
        <dbReference type="Pfam" id="PF01488"/>
    </source>
</evidence>
<dbReference type="GO" id="GO:0009423">
    <property type="term" value="P:chorismate biosynthetic process"/>
    <property type="evidence" value="ECO:0007669"/>
    <property type="project" value="UniProtKB-UniRule"/>
</dbReference>
<dbReference type="OrthoDB" id="9792692at2"/>
<keyword evidence="12" id="KW-1185">Reference proteome</keyword>
<feature type="binding site" evidence="8">
    <location>
        <position position="106"/>
    </location>
    <ligand>
        <name>shikimate</name>
        <dbReference type="ChEBI" id="CHEBI:36208"/>
    </ligand>
</feature>
<keyword evidence="4 8" id="KW-0521">NADP</keyword>
<feature type="active site" description="Proton acceptor" evidence="8">
    <location>
        <position position="70"/>
    </location>
</feature>
<evidence type="ECO:0000313" key="12">
    <source>
        <dbReference type="Proteomes" id="UP000199415"/>
    </source>
</evidence>
<evidence type="ECO:0000256" key="6">
    <source>
        <dbReference type="ARBA" id="ARBA00023141"/>
    </source>
</evidence>
<dbReference type="Gene3D" id="3.40.50.720">
    <property type="entry name" value="NAD(P)-binding Rossmann-like Domain"/>
    <property type="match status" value="1"/>
</dbReference>